<evidence type="ECO:0000313" key="2">
    <source>
        <dbReference type="Proteomes" id="UP000662973"/>
    </source>
</evidence>
<dbReference type="EMBL" id="CP064788">
    <property type="protein sequence ID" value="QSG08853.1"/>
    <property type="molecule type" value="Genomic_DNA"/>
</dbReference>
<gene>
    <name evidence="1" type="ORF">HSR122_1459</name>
</gene>
<protein>
    <submittedName>
        <fullName evidence="1">Uncharacterized protein</fullName>
    </submittedName>
</protein>
<evidence type="ECO:0000313" key="1">
    <source>
        <dbReference type="EMBL" id="QSG08853.1"/>
    </source>
</evidence>
<dbReference type="Proteomes" id="UP000662973">
    <property type="component" value="Chromosome"/>
</dbReference>
<proteinExistence type="predicted"/>
<name>A0A897NCR7_9EURY</name>
<organism evidence="1 2">
    <name type="scientific">Halapricum desulfuricans</name>
    <dbReference type="NCBI Taxonomy" id="2841257"/>
    <lineage>
        <taxon>Archaea</taxon>
        <taxon>Methanobacteriati</taxon>
        <taxon>Methanobacteriota</taxon>
        <taxon>Stenosarchaea group</taxon>
        <taxon>Halobacteria</taxon>
        <taxon>Halobacteriales</taxon>
        <taxon>Haloarculaceae</taxon>
        <taxon>Halapricum</taxon>
    </lineage>
</organism>
<dbReference type="KEGG" id="hds:HSR122_1459"/>
<keyword evidence="2" id="KW-1185">Reference proteome</keyword>
<reference evidence="1 2" key="1">
    <citation type="submission" date="2020-11" db="EMBL/GenBank/DDBJ databases">
        <title>Carbohydrate-dependent, anaerobic sulfur respiration: A novel catabolism in halophilic archaea.</title>
        <authorList>
            <person name="Sorokin D.Y."/>
            <person name="Messina E."/>
            <person name="Smedile F."/>
            <person name="La Cono V."/>
            <person name="Hallsworth J.E."/>
            <person name="Yakimov M.M."/>
        </authorList>
    </citation>
    <scope>NUCLEOTIDE SEQUENCE [LARGE SCALE GENOMIC DNA]</scope>
    <source>
        <strain evidence="1 2">HSR12-2</strain>
    </source>
</reference>
<dbReference type="AlphaFoldDB" id="A0A897NCR7"/>
<sequence length="48" mass="5363">MFAGSTPDLQQPQIFRVSAIEQIADERAVPVVVPLRLDRVVEFRIVGV</sequence>
<accession>A0A897NCR7</accession>